<dbReference type="AlphaFoldDB" id="A0ABD1QC95"/>
<dbReference type="EMBL" id="JBFOLJ010000015">
    <property type="protein sequence ID" value="KAL2473815.1"/>
    <property type="molecule type" value="Genomic_DNA"/>
</dbReference>
<keyword evidence="2" id="KW-1185">Reference proteome</keyword>
<name>A0ABD1QC95_9LAMI</name>
<reference evidence="2" key="1">
    <citation type="submission" date="2024-07" db="EMBL/GenBank/DDBJ databases">
        <title>Two chromosome-level genome assemblies of Korean endemic species Abeliophyllum distichum and Forsythia ovata (Oleaceae).</title>
        <authorList>
            <person name="Jang H."/>
        </authorList>
    </citation>
    <scope>NUCLEOTIDE SEQUENCE [LARGE SCALE GENOMIC DNA]</scope>
</reference>
<dbReference type="Proteomes" id="UP001604277">
    <property type="component" value="Unassembled WGS sequence"/>
</dbReference>
<evidence type="ECO:0000313" key="1">
    <source>
        <dbReference type="EMBL" id="KAL2473815.1"/>
    </source>
</evidence>
<evidence type="ECO:0000313" key="2">
    <source>
        <dbReference type="Proteomes" id="UP001604277"/>
    </source>
</evidence>
<organism evidence="1 2">
    <name type="scientific">Forsythia ovata</name>
    <dbReference type="NCBI Taxonomy" id="205694"/>
    <lineage>
        <taxon>Eukaryota</taxon>
        <taxon>Viridiplantae</taxon>
        <taxon>Streptophyta</taxon>
        <taxon>Embryophyta</taxon>
        <taxon>Tracheophyta</taxon>
        <taxon>Spermatophyta</taxon>
        <taxon>Magnoliopsida</taxon>
        <taxon>eudicotyledons</taxon>
        <taxon>Gunneridae</taxon>
        <taxon>Pentapetalae</taxon>
        <taxon>asterids</taxon>
        <taxon>lamiids</taxon>
        <taxon>Lamiales</taxon>
        <taxon>Oleaceae</taxon>
        <taxon>Forsythieae</taxon>
        <taxon>Forsythia</taxon>
    </lineage>
</organism>
<comment type="caution">
    <text evidence="1">The sequence shown here is derived from an EMBL/GenBank/DDBJ whole genome shotgun (WGS) entry which is preliminary data.</text>
</comment>
<accession>A0ABD1QC95</accession>
<protein>
    <submittedName>
        <fullName evidence="1">Uncharacterized protein</fullName>
    </submittedName>
</protein>
<sequence>MLGDDRSINLANLGGGSNSNPQTCGGYTFLMLMPNTLHAPYLAPPFQERIRVRGFTPSITIISHLPYDPLSKVKFHKMRALLAPFEALRVINAPQRESLCSTPSTDISAHCVAMPLHKGLAQA</sequence>
<gene>
    <name evidence="1" type="ORF">Fot_49551</name>
</gene>
<proteinExistence type="predicted"/>